<dbReference type="RefSeq" id="WP_338230669.1">
    <property type="nucleotide sequence ID" value="NZ_BTPE01000025.1"/>
</dbReference>
<organism evidence="2 3">
    <name type="scientific">Algoriphagus taiwanensis</name>
    <dbReference type="NCBI Taxonomy" id="1445656"/>
    <lineage>
        <taxon>Bacteria</taxon>
        <taxon>Pseudomonadati</taxon>
        <taxon>Bacteroidota</taxon>
        <taxon>Cytophagia</taxon>
        <taxon>Cytophagales</taxon>
        <taxon>Cyclobacteriaceae</taxon>
        <taxon>Algoriphagus</taxon>
    </lineage>
</organism>
<protein>
    <recommendedName>
        <fullName evidence="1">Glycosyltransferase 2-like domain-containing protein</fullName>
    </recommendedName>
</protein>
<dbReference type="SUPFAM" id="SSF53448">
    <property type="entry name" value="Nucleotide-diphospho-sugar transferases"/>
    <property type="match status" value="1"/>
</dbReference>
<evidence type="ECO:0000313" key="2">
    <source>
        <dbReference type="EMBL" id="GMQ35721.1"/>
    </source>
</evidence>
<gene>
    <name evidence="2" type="ORF">Ataiwa_39940</name>
</gene>
<dbReference type="InterPro" id="IPR001173">
    <property type="entry name" value="Glyco_trans_2-like"/>
</dbReference>
<comment type="caution">
    <text evidence="2">The sequence shown here is derived from an EMBL/GenBank/DDBJ whole genome shotgun (WGS) entry which is preliminary data.</text>
</comment>
<keyword evidence="3" id="KW-1185">Reference proteome</keyword>
<evidence type="ECO:0000259" key="1">
    <source>
        <dbReference type="Pfam" id="PF00535"/>
    </source>
</evidence>
<sequence length="310" mass="36707">MSNSLVSVVMIAYNHRPYIVEALQGVLCQEGDFEMEIILSDDNSTDGMEEVIIGFINDNPRGECIRYTRHDKNIGMMKNLIWSLNQCKGEFIAICEGDDFWIDPTKLQCQISFLKSNPDFSLTYHPALVLEKNGNLVEDFIAERNFYAEVSNRLDLAIFGNYIHTPTVVFRNYRFTIPSFFEKLKIGDYFLYLLISKYGKIKRFPQNFAVYRNEVGVFSSQSMEKKRNDFKMSIRTFYKECSDFQLKIILFLRFNYSNLFDTNRKFTHSNLPTNIWDCINYISVISFFKSLRFFIFRHEYKRVYGIRFPR</sequence>
<proteinExistence type="predicted"/>
<name>A0ABQ6Q6I9_9BACT</name>
<dbReference type="Proteomes" id="UP001307705">
    <property type="component" value="Unassembled WGS sequence"/>
</dbReference>
<dbReference type="EMBL" id="BTPE01000025">
    <property type="protein sequence ID" value="GMQ35721.1"/>
    <property type="molecule type" value="Genomic_DNA"/>
</dbReference>
<evidence type="ECO:0000313" key="3">
    <source>
        <dbReference type="Proteomes" id="UP001307705"/>
    </source>
</evidence>
<accession>A0ABQ6Q6I9</accession>
<dbReference type="PANTHER" id="PTHR22916:SF3">
    <property type="entry name" value="UDP-GLCNAC:BETAGAL BETA-1,3-N-ACETYLGLUCOSAMINYLTRANSFERASE-LIKE PROTEIN 1"/>
    <property type="match status" value="1"/>
</dbReference>
<dbReference type="PANTHER" id="PTHR22916">
    <property type="entry name" value="GLYCOSYLTRANSFERASE"/>
    <property type="match status" value="1"/>
</dbReference>
<feature type="domain" description="Glycosyltransferase 2-like" evidence="1">
    <location>
        <begin position="7"/>
        <end position="119"/>
    </location>
</feature>
<dbReference type="Gene3D" id="3.90.550.10">
    <property type="entry name" value="Spore Coat Polysaccharide Biosynthesis Protein SpsA, Chain A"/>
    <property type="match status" value="1"/>
</dbReference>
<reference evidence="2 3" key="1">
    <citation type="submission" date="2023-08" db="EMBL/GenBank/DDBJ databases">
        <title>Draft genome sequence of Algoriphagus taiwanensis.</title>
        <authorList>
            <person name="Takatani N."/>
            <person name="Hosokawa M."/>
            <person name="Sawabe T."/>
        </authorList>
    </citation>
    <scope>NUCLEOTIDE SEQUENCE [LARGE SCALE GENOMIC DNA]</scope>
    <source>
        <strain evidence="2 3">JCM 19755</strain>
    </source>
</reference>
<dbReference type="Pfam" id="PF00535">
    <property type="entry name" value="Glycos_transf_2"/>
    <property type="match status" value="1"/>
</dbReference>
<dbReference type="InterPro" id="IPR029044">
    <property type="entry name" value="Nucleotide-diphossugar_trans"/>
</dbReference>